<evidence type="ECO:0000313" key="8">
    <source>
        <dbReference type="Proteomes" id="UP000768180"/>
    </source>
</evidence>
<reference evidence="6 7" key="1">
    <citation type="submission" date="2015-09" db="EMBL/GenBank/DDBJ databases">
        <authorList>
            <consortium name="Pathogen Informatics"/>
        </authorList>
    </citation>
    <scope>NUCLEOTIDE SEQUENCE [LARGE SCALE GENOMIC DNA]</scope>
    <source>
        <strain evidence="1 6">2789STDY5608849</strain>
        <strain evidence="2 7">2789STDY5834885</strain>
    </source>
</reference>
<evidence type="ECO:0000313" key="5">
    <source>
        <dbReference type="EMBL" id="NSE16464.1"/>
    </source>
</evidence>
<evidence type="ECO:0000313" key="7">
    <source>
        <dbReference type="Proteomes" id="UP000095709"/>
    </source>
</evidence>
<reference evidence="3" key="4">
    <citation type="submission" date="2021-02" db="EMBL/GenBank/DDBJ databases">
        <title>Metagenome-assembled genomes from human diarrheal sample B26.</title>
        <authorList>
            <person name="Ateba T.P."/>
            <person name="Alayande K.A."/>
            <person name="Mwanza M."/>
        </authorList>
    </citation>
    <scope>NUCLEOTIDE SEQUENCE</scope>
    <source>
        <strain evidence="3">06WH</strain>
    </source>
</reference>
<dbReference type="Proteomes" id="UP000095709">
    <property type="component" value="Unassembled WGS sequence"/>
</dbReference>
<dbReference type="AlphaFoldDB" id="A0A174DHK7"/>
<dbReference type="SUPFAM" id="SSF54913">
    <property type="entry name" value="GlnB-like"/>
    <property type="match status" value="1"/>
</dbReference>
<protein>
    <submittedName>
        <fullName evidence="3">Cyclic-di-AMP receptor</fullName>
    </submittedName>
    <submittedName>
        <fullName evidence="5">Transcriptional regulator</fullName>
    </submittedName>
    <submittedName>
        <fullName evidence="1">Uncharacterized protein conserved in bacteria</fullName>
    </submittedName>
</protein>
<dbReference type="EMBL" id="JAAITQ010000013">
    <property type="protein sequence ID" value="NSE16464.1"/>
    <property type="molecule type" value="Genomic_DNA"/>
</dbReference>
<evidence type="ECO:0000313" key="6">
    <source>
        <dbReference type="Proteomes" id="UP000095706"/>
    </source>
</evidence>
<evidence type="ECO:0000313" key="2">
    <source>
        <dbReference type="EMBL" id="CUO82256.1"/>
    </source>
</evidence>
<dbReference type="Proteomes" id="UP000768180">
    <property type="component" value="Unassembled WGS sequence"/>
</dbReference>
<dbReference type="EMBL" id="CZAL01000002">
    <property type="protein sequence ID" value="CUO82256.1"/>
    <property type="molecule type" value="Genomic_DNA"/>
</dbReference>
<evidence type="ECO:0000313" key="3">
    <source>
        <dbReference type="EMBL" id="MBN2953394.1"/>
    </source>
</evidence>
<dbReference type="Proteomes" id="UP001199915">
    <property type="component" value="Unassembled WGS sequence"/>
</dbReference>
<dbReference type="EMBL" id="JAFHBD010000032">
    <property type="protein sequence ID" value="MBN2953394.1"/>
    <property type="molecule type" value="Genomic_DNA"/>
</dbReference>
<sequence>MKLIVAVLRKEDEADTIAELNKKGFFVTELATTGGFLKEKNTTLLIGTDDHKLDAVLAILKQEAGLRKTVTYAATPMESGNFCPGGNYSVPIDTQTGGCTVFVLNMEQLEKF</sequence>
<name>A0A174DHK7_9FIRM</name>
<dbReference type="PANTHER" id="PTHR38456:SF1">
    <property type="entry name" value="CYCLIC DI-AMP RECEPTOR A"/>
    <property type="match status" value="1"/>
</dbReference>
<reference evidence="4" key="5">
    <citation type="submission" date="2022-01" db="EMBL/GenBank/DDBJ databases">
        <title>Collection of gut derived symbiotic bacterial strains cultured from healthy donors.</title>
        <authorList>
            <person name="Lin H."/>
            <person name="Kohout C."/>
            <person name="Waligurski E."/>
            <person name="Pamer E.G."/>
        </authorList>
    </citation>
    <scope>NUCLEOTIDE SEQUENCE</scope>
    <source>
        <strain evidence="4">DFI.5.49</strain>
    </source>
</reference>
<reference evidence="5" key="3">
    <citation type="submission" date="2020-02" db="EMBL/GenBank/DDBJ databases">
        <authorList>
            <person name="Littmann E."/>
            <person name="Sorbara M."/>
        </authorList>
    </citation>
    <scope>NUCLEOTIDE SEQUENCE</scope>
    <source>
        <strain evidence="5">MSK.14.54</strain>
    </source>
</reference>
<gene>
    <name evidence="1" type="ORF">ERS852406_01550</name>
    <name evidence="2" type="ORF">ERS852498_00577</name>
    <name evidence="5" type="ORF">G5B05_08595</name>
    <name evidence="3" type="ORF">JTJ23_07295</name>
    <name evidence="4" type="ORF">L0N21_09845</name>
</gene>
<accession>A0A174DHK7</accession>
<dbReference type="Proteomes" id="UP000737612">
    <property type="component" value="Unassembled WGS sequence"/>
</dbReference>
<keyword evidence="3" id="KW-0675">Receptor</keyword>
<keyword evidence="8" id="KW-1185">Reference proteome</keyword>
<dbReference type="Gene3D" id="3.30.70.120">
    <property type="match status" value="1"/>
</dbReference>
<evidence type="ECO:0000313" key="4">
    <source>
        <dbReference type="EMBL" id="MCG4765810.1"/>
    </source>
</evidence>
<dbReference type="InterPro" id="IPR011322">
    <property type="entry name" value="N-reg_PII-like_a/b"/>
</dbReference>
<dbReference type="EMBL" id="CYYV01000007">
    <property type="protein sequence ID" value="CUO24667.1"/>
    <property type="molecule type" value="Genomic_DNA"/>
</dbReference>
<dbReference type="EMBL" id="JAKNFS010000012">
    <property type="protein sequence ID" value="MCG4765810.1"/>
    <property type="molecule type" value="Genomic_DNA"/>
</dbReference>
<reference evidence="5 8" key="2">
    <citation type="journal article" date="2020" name="Cell Host Microbe">
        <title>Functional and Genomic Variation between Human-Derived Isolates of Lachnospiraceae Reveals Inter- and Intra-Species Diversity.</title>
        <authorList>
            <person name="Sorbara M.T."/>
            <person name="Littmann E.R."/>
            <person name="Fontana E."/>
            <person name="Moody T.U."/>
            <person name="Kohout C.E."/>
            <person name="Gjonbalaj M."/>
            <person name="Eaton V."/>
            <person name="Seok R."/>
            <person name="Leiner I.M."/>
            <person name="Pamer E.G."/>
        </authorList>
    </citation>
    <scope>NUCLEOTIDE SEQUENCE [LARGE SCALE GENOMIC DNA]</scope>
    <source>
        <strain evidence="5 8">MSK.14.54</strain>
    </source>
</reference>
<dbReference type="RefSeq" id="WP_055227503.1">
    <property type="nucleotide sequence ID" value="NZ_CABJFB010000002.1"/>
</dbReference>
<dbReference type="PANTHER" id="PTHR38456">
    <property type="entry name" value="CYCLIC DI-AMP RECEPTOR A"/>
    <property type="match status" value="1"/>
</dbReference>
<dbReference type="InterPro" id="IPR010375">
    <property type="entry name" value="CdAMP_rec"/>
</dbReference>
<organism evidence="1 6">
    <name type="scientific">Fusicatenibacter saccharivorans</name>
    <dbReference type="NCBI Taxonomy" id="1150298"/>
    <lineage>
        <taxon>Bacteria</taxon>
        <taxon>Bacillati</taxon>
        <taxon>Bacillota</taxon>
        <taxon>Clostridia</taxon>
        <taxon>Lachnospirales</taxon>
        <taxon>Lachnospiraceae</taxon>
        <taxon>Fusicatenibacter</taxon>
    </lineage>
</organism>
<evidence type="ECO:0000313" key="1">
    <source>
        <dbReference type="EMBL" id="CUO24667.1"/>
    </source>
</evidence>
<dbReference type="Proteomes" id="UP000095706">
    <property type="component" value="Unassembled WGS sequence"/>
</dbReference>
<dbReference type="GeneID" id="79856982"/>
<dbReference type="Pfam" id="PF06153">
    <property type="entry name" value="CdAMP_rec"/>
    <property type="match status" value="1"/>
</dbReference>
<proteinExistence type="predicted"/>
<dbReference type="InterPro" id="IPR015867">
    <property type="entry name" value="N-reg_PII/ATP_PRibTrfase_C"/>
</dbReference>